<dbReference type="Pfam" id="PF14910">
    <property type="entry name" value="MMS22L_N"/>
    <property type="match status" value="1"/>
</dbReference>
<dbReference type="AlphaFoldDB" id="E2AUM8"/>
<evidence type="ECO:0000256" key="4">
    <source>
        <dbReference type="ARBA" id="ARBA00021061"/>
    </source>
</evidence>
<dbReference type="GO" id="GO:0031297">
    <property type="term" value="P:replication fork processing"/>
    <property type="evidence" value="ECO:0007669"/>
    <property type="project" value="InterPro"/>
</dbReference>
<dbReference type="OrthoDB" id="8193282at2759"/>
<accession>E2AUM8</accession>
<dbReference type="InterPro" id="IPR042320">
    <property type="entry name" value="MMS22-like"/>
</dbReference>
<dbReference type="PANTHER" id="PTHR28547:SF1">
    <property type="entry name" value="PROTEIN MMS22-LIKE"/>
    <property type="match status" value="1"/>
</dbReference>
<dbReference type="EMBL" id="GL442829">
    <property type="protein sequence ID" value="EFN62875.1"/>
    <property type="molecule type" value="Genomic_DNA"/>
</dbReference>
<protein>
    <recommendedName>
        <fullName evidence="4">Protein MMS22-like</fullName>
    </recommendedName>
    <alternativeName>
        <fullName evidence="10">Methyl methanesulfonate-sensitivity protein 22-like</fullName>
    </alternativeName>
</protein>
<dbReference type="GO" id="GO:0043596">
    <property type="term" value="C:nuclear replication fork"/>
    <property type="evidence" value="ECO:0007669"/>
    <property type="project" value="TreeGrafter"/>
</dbReference>
<evidence type="ECO:0000259" key="12">
    <source>
        <dbReference type="Pfam" id="PF14911"/>
    </source>
</evidence>
<evidence type="ECO:0000256" key="9">
    <source>
        <dbReference type="ARBA" id="ARBA00023242"/>
    </source>
</evidence>
<name>E2AUM8_CAMFO</name>
<dbReference type="InParanoid" id="E2AUM8"/>
<evidence type="ECO:0000256" key="8">
    <source>
        <dbReference type="ARBA" id="ARBA00023204"/>
    </source>
</evidence>
<evidence type="ECO:0000256" key="1">
    <source>
        <dbReference type="ARBA" id="ARBA00004123"/>
    </source>
</evidence>
<comment type="subcellular location">
    <subcellularLocation>
        <location evidence="2">Chromosome</location>
    </subcellularLocation>
    <subcellularLocation>
        <location evidence="1">Nucleus</location>
    </subcellularLocation>
</comment>
<evidence type="ECO:0000259" key="11">
    <source>
        <dbReference type="Pfam" id="PF14910"/>
    </source>
</evidence>
<dbReference type="GO" id="GO:0000724">
    <property type="term" value="P:double-strand break repair via homologous recombination"/>
    <property type="evidence" value="ECO:0007669"/>
    <property type="project" value="InterPro"/>
</dbReference>
<comment type="similarity">
    <text evidence="3">Belongs to the MMS22 family. MMS22L subfamily.</text>
</comment>
<dbReference type="InterPro" id="IPR029424">
    <property type="entry name" value="MMS22L_C"/>
</dbReference>
<evidence type="ECO:0000313" key="13">
    <source>
        <dbReference type="EMBL" id="EFN62875.1"/>
    </source>
</evidence>
<keyword evidence="9" id="KW-0539">Nucleus</keyword>
<gene>
    <name evidence="13" type="ORF">EAG_08969</name>
</gene>
<keyword evidence="6" id="KW-0227">DNA damage</keyword>
<proteinExistence type="inferred from homology"/>
<reference evidence="13 14" key="1">
    <citation type="journal article" date="2010" name="Science">
        <title>Genomic comparison of the ants Camponotus floridanus and Harpegnathos saltator.</title>
        <authorList>
            <person name="Bonasio R."/>
            <person name="Zhang G."/>
            <person name="Ye C."/>
            <person name="Mutti N.S."/>
            <person name="Fang X."/>
            <person name="Qin N."/>
            <person name="Donahue G."/>
            <person name="Yang P."/>
            <person name="Li Q."/>
            <person name="Li C."/>
            <person name="Zhang P."/>
            <person name="Huang Z."/>
            <person name="Berger S.L."/>
            <person name="Reinberg D."/>
            <person name="Wang J."/>
            <person name="Liebig J."/>
        </authorList>
    </citation>
    <scope>NUCLEOTIDE SEQUENCE [LARGE SCALE GENOMIC DNA]</scope>
    <source>
        <strain evidence="14">C129</strain>
    </source>
</reference>
<organism evidence="14">
    <name type="scientific">Camponotus floridanus</name>
    <name type="common">Florida carpenter ant</name>
    <dbReference type="NCBI Taxonomy" id="104421"/>
    <lineage>
        <taxon>Eukaryota</taxon>
        <taxon>Metazoa</taxon>
        <taxon>Ecdysozoa</taxon>
        <taxon>Arthropoda</taxon>
        <taxon>Hexapoda</taxon>
        <taxon>Insecta</taxon>
        <taxon>Pterygota</taxon>
        <taxon>Neoptera</taxon>
        <taxon>Endopterygota</taxon>
        <taxon>Hymenoptera</taxon>
        <taxon>Apocrita</taxon>
        <taxon>Aculeata</taxon>
        <taxon>Formicoidea</taxon>
        <taxon>Formicidae</taxon>
        <taxon>Formicinae</taxon>
        <taxon>Camponotus</taxon>
    </lineage>
</organism>
<evidence type="ECO:0000256" key="7">
    <source>
        <dbReference type="ARBA" id="ARBA00022853"/>
    </source>
</evidence>
<keyword evidence="8" id="KW-0234">DNA repair</keyword>
<feature type="domain" description="MMS22-like C-terminal" evidence="12">
    <location>
        <begin position="401"/>
        <end position="491"/>
    </location>
</feature>
<dbReference type="Pfam" id="PF14911">
    <property type="entry name" value="MMS22L_C"/>
    <property type="match status" value="1"/>
</dbReference>
<dbReference type="GO" id="GO:0006325">
    <property type="term" value="P:chromatin organization"/>
    <property type="evidence" value="ECO:0007669"/>
    <property type="project" value="UniProtKB-KW"/>
</dbReference>
<evidence type="ECO:0000256" key="10">
    <source>
        <dbReference type="ARBA" id="ARBA00033326"/>
    </source>
</evidence>
<evidence type="ECO:0000313" key="14">
    <source>
        <dbReference type="Proteomes" id="UP000000311"/>
    </source>
</evidence>
<dbReference type="PANTHER" id="PTHR28547">
    <property type="entry name" value="PROTEIN MMS22-LIKE"/>
    <property type="match status" value="1"/>
</dbReference>
<dbReference type="STRING" id="104421.E2AUM8"/>
<keyword evidence="14" id="KW-1185">Reference proteome</keyword>
<evidence type="ECO:0000256" key="3">
    <source>
        <dbReference type="ARBA" id="ARBA00006585"/>
    </source>
</evidence>
<dbReference type="Proteomes" id="UP000000311">
    <property type="component" value="Unassembled WGS sequence"/>
</dbReference>
<evidence type="ECO:0000256" key="5">
    <source>
        <dbReference type="ARBA" id="ARBA00022454"/>
    </source>
</evidence>
<evidence type="ECO:0000256" key="2">
    <source>
        <dbReference type="ARBA" id="ARBA00004286"/>
    </source>
</evidence>
<keyword evidence="5" id="KW-0158">Chromosome</keyword>
<evidence type="ECO:0000256" key="6">
    <source>
        <dbReference type="ARBA" id="ARBA00022763"/>
    </source>
</evidence>
<dbReference type="InterPro" id="IPR029425">
    <property type="entry name" value="MMS22L_N"/>
</dbReference>
<keyword evidence="7" id="KW-0156">Chromatin regulator</keyword>
<feature type="domain" description="Protein MMS22-like N-terminal" evidence="11">
    <location>
        <begin position="165"/>
        <end position="345"/>
    </location>
</feature>
<sequence>MQSISLKRLRRKLSLQMDFDVIFDCSGKVNVNDWQLNRGGLLRHNEVDNVLFPETDCPFANTEVRLFDCVMPGAVTVMNLGHFTDCMETMWYQYQTHTLLEEFENTTEMVINDLMHFALKVFERLPLNWTMNLTQHTPYCCTCTRELWLMLQIFIDSLEERMKIKIRSNCEQVEKILKMYVCKGGKDGERDEFDTELKIIILLLYDLIINWWQPRVPIISFLWDCFHKRLNQSFLLQTSGPWALSLEKKTTADILKQINDRICGKFEHSKESSYGVFLYLVGTFLKKYGKTDPKYWNQFKGRVYTKFSKNKVAELSENGLYNFISLFTTLAITADVTNVAWIKCSIIGYGTDKEEIKILHNYIADLSDIKEIFVSDYDLYEFKNSDEPILIFIISCMKKQNALKNQPNDMLRTLINKTILVPENSTHSEKFQNAISAAVQKYLTQNTQFTFEFMRSILSIKKGIIINLLPQIEAIVLHSEQFRRPNAVSLRLE</sequence>